<feature type="compositionally biased region" description="Basic and acidic residues" evidence="8">
    <location>
        <begin position="595"/>
        <end position="606"/>
    </location>
</feature>
<reference evidence="11 12" key="2">
    <citation type="journal article" date="2021" name="J. Hered.">
        <title>Feather Gene Expression Elucidates the Developmental Basis of Plumage Iridescence in African Starlings.</title>
        <authorList>
            <person name="Rubenstein D.R."/>
            <person name="Corvelo A."/>
            <person name="MacManes M.D."/>
            <person name="Maia R."/>
            <person name="Narzisi G."/>
            <person name="Rousaki A."/>
            <person name="Vandenabeele P."/>
            <person name="Shawkey M.D."/>
            <person name="Solomon J."/>
        </authorList>
    </citation>
    <scope>NUCLEOTIDE SEQUENCE [LARGE SCALE GENOMIC DNA]</scope>
    <source>
        <strain evidence="11">SS15</strain>
    </source>
</reference>
<feature type="compositionally biased region" description="Basic and acidic residues" evidence="8">
    <location>
        <begin position="717"/>
        <end position="744"/>
    </location>
</feature>
<feature type="compositionally biased region" description="Basic and acidic residues" evidence="8">
    <location>
        <begin position="641"/>
        <end position="657"/>
    </location>
</feature>
<comment type="caution">
    <text evidence="10">The sequence shown here is derived from an EMBL/GenBank/DDBJ whole genome shotgun (WGS) entry which is preliminary data.</text>
</comment>
<dbReference type="PANTHER" id="PTHR46792">
    <property type="entry name" value="COILED-COIL DOMAIN-CONTAINING PROTEIN 80"/>
    <property type="match status" value="1"/>
</dbReference>
<feature type="compositionally biased region" description="Basic residues" evidence="8">
    <location>
        <begin position="665"/>
        <end position="676"/>
    </location>
</feature>
<comment type="subcellular location">
    <subcellularLocation>
        <location evidence="1">Secreted</location>
        <location evidence="1">Extracellular space</location>
        <location evidence="1">Extracellular matrix</location>
    </subcellularLocation>
</comment>
<dbReference type="EMBL" id="JADDUC010000042">
    <property type="protein sequence ID" value="KAG0121914.1"/>
    <property type="molecule type" value="Genomic_DNA"/>
</dbReference>
<feature type="compositionally biased region" description="Basic and acidic residues" evidence="8">
    <location>
        <begin position="750"/>
        <end position="759"/>
    </location>
</feature>
<evidence type="ECO:0000256" key="8">
    <source>
        <dbReference type="SAM" id="MobiDB-lite"/>
    </source>
</evidence>
<organism evidence="10">
    <name type="scientific">Lamprotornis superbus</name>
    <dbReference type="NCBI Taxonomy" id="245042"/>
    <lineage>
        <taxon>Eukaryota</taxon>
        <taxon>Metazoa</taxon>
        <taxon>Chordata</taxon>
        <taxon>Craniata</taxon>
        <taxon>Vertebrata</taxon>
        <taxon>Euteleostomi</taxon>
        <taxon>Archelosauria</taxon>
        <taxon>Archosauria</taxon>
        <taxon>Dinosauria</taxon>
        <taxon>Saurischia</taxon>
        <taxon>Theropoda</taxon>
        <taxon>Coelurosauria</taxon>
        <taxon>Aves</taxon>
        <taxon>Neognathae</taxon>
        <taxon>Neoaves</taxon>
        <taxon>Telluraves</taxon>
        <taxon>Australaves</taxon>
        <taxon>Passeriformes</taxon>
        <taxon>Sturnidae</taxon>
        <taxon>Lamprotornis</taxon>
    </lineage>
</organism>
<evidence type="ECO:0000259" key="9">
    <source>
        <dbReference type="Pfam" id="PF13778"/>
    </source>
</evidence>
<evidence type="ECO:0000256" key="1">
    <source>
        <dbReference type="ARBA" id="ARBA00004498"/>
    </source>
</evidence>
<feature type="region of interest" description="Disordered" evidence="8">
    <location>
        <begin position="224"/>
        <end position="268"/>
    </location>
</feature>
<evidence type="ECO:0000256" key="7">
    <source>
        <dbReference type="ARBA" id="ARBA00039956"/>
    </source>
</evidence>
<dbReference type="Proteomes" id="UP000618051">
    <property type="component" value="Unassembled WGS sequence"/>
</dbReference>
<feature type="compositionally biased region" description="Basic and acidic residues" evidence="8">
    <location>
        <begin position="766"/>
        <end position="775"/>
    </location>
</feature>
<gene>
    <name evidence="11" type="ORF">IHE44_0005800</name>
    <name evidence="10" type="ORF">IHE44_010140</name>
</gene>
<keyword evidence="3" id="KW-0272">Extracellular matrix</keyword>
<evidence type="ECO:0000256" key="2">
    <source>
        <dbReference type="ARBA" id="ARBA00022525"/>
    </source>
</evidence>
<keyword evidence="2" id="KW-0964">Secreted</keyword>
<comment type="similarity">
    <text evidence="5">Belongs to the CCDC80 family.</text>
</comment>
<evidence type="ECO:0000313" key="11">
    <source>
        <dbReference type="EMBL" id="KAI1242281.1"/>
    </source>
</evidence>
<dbReference type="AlphaFoldDB" id="A0A835NXG7"/>
<protein>
    <recommendedName>
        <fullName evidence="7">Coiled-coil domain-containing protein 80</fullName>
    </recommendedName>
</protein>
<feature type="domain" description="DUF4174" evidence="9">
    <location>
        <begin position="314"/>
        <end position="442"/>
    </location>
</feature>
<accession>A0A835NXG7</accession>
<reference evidence="11" key="3">
    <citation type="submission" date="2022-01" db="EMBL/GenBank/DDBJ databases">
        <authorList>
            <person name="Rubenstein D.R."/>
        </authorList>
    </citation>
    <scope>NUCLEOTIDE SEQUENCE</scope>
    <source>
        <strain evidence="11">SS15</strain>
        <tissue evidence="11">Liver</tissue>
    </source>
</reference>
<reference evidence="10" key="1">
    <citation type="submission" date="2020-10" db="EMBL/GenBank/DDBJ databases">
        <title>Feather gene expression reveals the developmental basis of iridescence in African starlings.</title>
        <authorList>
            <person name="Rubenstein D.R."/>
        </authorList>
    </citation>
    <scope>NUCLEOTIDE SEQUENCE</scope>
    <source>
        <strain evidence="10">SS15</strain>
        <tissue evidence="10">Liver</tissue>
    </source>
</reference>
<sequence>MLLDWTMKVTRHYSLRKRDPSMPIYIFKNQTVSSLSSYLILDSLSHRPPAFVDTQAVIPWRCCTDALMNINAPLDPAGKGNQLPSDQLATVKDNGHGWPPLSEAGSEQGWGCPDVSGTAASQEEKKTSVLQFAFVEHHIPVFFFSLENILVLVLSSLETKELNGTEEARNCTMNWRPALSLALLWAAWLVCGSEKTERLVERGSHGVRKVPLAYRASGSLLRRSGASLRNTSPNPQHPVTKRDSSAPPKPPANLLQGEARSQARGTGSRMRLVQRLTAAAKYPKSEMIKDEGISSATQSRVVRFPSGSSSPNVLASFAGKNRVWVISAPHASEGYYRLMMSLLKNDVYCELAERHIQQIVLFHEEGEEGGKVRRITNEGKILEQPLDPALIPKLMSFLKLEKGKFGMVLLKKTLQVEERYPYPVRLEAMYEVIDQNPIRKIEKMRQKGFIQTCKAAGVEGQVVEEGNNGGTMQPTPGSEHVQVSARKEDLRKSNNQPTRTKTVRKPMTTTVATPLPTVRTTTLPPTTTTTRATTHAVTTASRSTTTTTSLPSTQRTWTMKSHSTTEYHRLPVAPDATTPRVTASEDFYSPVWKTNRRDRQQSHQEKQLAVTRKPNKAARYDSFTQLPTAPSAHYTKANVGRFKDNRTDRKDFNHRDLNVTPGQHKPTKTKPPKKKTQEKILSNEYEDKYDPSKSASSHLEEQFAAGNIPPKKGKESKKHDRMDKPEKKKKKDRPDKQQKSEKQSKKAKAEKKSKQDKDRSKKKKGSRTENEDFPKSNKKTFLQPPRKSVTNLLEYFEGKRRLILITTPKADNTMYVQQRDEYLESFCKMATRKISVITIFGSMNNSSMKIDHFQLDNEKPMKVIEDEDLVDQQLISELRKEYGMTYNDFFMVLTDTDMKVKQYYEVPIAMKSVFDLIDTFQSRIKDMERQKKEGIVCKEDKKQSLESFLSRFRWRRRLVVISAPSDEDWAYSQQLAALSGQACNFGLRHITILKLLGVGEDIGGVLELYPINGSSTVDREDIPANLVKDIRNYFQISPEYFSMLLVGKDGNVKSWYPSPMWSMAIVYDLIDSMQLRRQEMTIQQSLGMQCPDDEYGGYGYHSYHQGYQEGYQDDYRHHGSPAHLTVKSKIMRAIFDCYCRKNLNIKCVNFLITALAPNPSKKKRYSSGARPTP</sequence>
<proteinExistence type="inferred from homology"/>
<dbReference type="EMBL" id="JADDUC020000002">
    <property type="protein sequence ID" value="KAI1242281.1"/>
    <property type="molecule type" value="Genomic_DNA"/>
</dbReference>
<evidence type="ECO:0000256" key="4">
    <source>
        <dbReference type="ARBA" id="ARBA00022729"/>
    </source>
</evidence>
<feature type="compositionally biased region" description="Low complexity" evidence="8">
    <location>
        <begin position="517"/>
        <end position="558"/>
    </location>
</feature>
<dbReference type="GO" id="GO:0005604">
    <property type="term" value="C:basement membrane"/>
    <property type="evidence" value="ECO:0007669"/>
    <property type="project" value="TreeGrafter"/>
</dbReference>
<dbReference type="OrthoDB" id="9898686at2759"/>
<evidence type="ECO:0000313" key="12">
    <source>
        <dbReference type="Proteomes" id="UP000618051"/>
    </source>
</evidence>
<feature type="region of interest" description="Disordered" evidence="8">
    <location>
        <begin position="466"/>
        <end position="503"/>
    </location>
</feature>
<dbReference type="PANTHER" id="PTHR46792:SF2">
    <property type="entry name" value="COILED-COIL DOMAIN-CONTAINING PROTEIN 80"/>
    <property type="match status" value="1"/>
</dbReference>
<evidence type="ECO:0000256" key="5">
    <source>
        <dbReference type="ARBA" id="ARBA00038037"/>
    </source>
</evidence>
<dbReference type="InterPro" id="IPR025232">
    <property type="entry name" value="DUF4174"/>
</dbReference>
<comment type="subunit">
    <text evidence="6">Binds to various extracellular matrix proteins.</text>
</comment>
<name>A0A835NXG7_9PASS</name>
<feature type="domain" description="DUF4174" evidence="9">
    <location>
        <begin position="793"/>
        <end position="925"/>
    </location>
</feature>
<dbReference type="Pfam" id="PF13778">
    <property type="entry name" value="DUF4174"/>
    <property type="match status" value="3"/>
</dbReference>
<feature type="region of interest" description="Disordered" evidence="8">
    <location>
        <begin position="588"/>
        <end position="784"/>
    </location>
</feature>
<feature type="region of interest" description="Disordered" evidence="8">
    <location>
        <begin position="517"/>
        <end position="562"/>
    </location>
</feature>
<keyword evidence="12" id="KW-1185">Reference proteome</keyword>
<evidence type="ECO:0000256" key="3">
    <source>
        <dbReference type="ARBA" id="ARBA00022530"/>
    </source>
</evidence>
<evidence type="ECO:0000256" key="6">
    <source>
        <dbReference type="ARBA" id="ARBA00038549"/>
    </source>
</evidence>
<feature type="domain" description="DUF4174" evidence="9">
    <location>
        <begin position="948"/>
        <end position="1079"/>
    </location>
</feature>
<evidence type="ECO:0000313" key="10">
    <source>
        <dbReference type="EMBL" id="KAG0121914.1"/>
    </source>
</evidence>
<keyword evidence="4" id="KW-0732">Signal</keyword>
<dbReference type="GO" id="GO:0030198">
    <property type="term" value="P:extracellular matrix organization"/>
    <property type="evidence" value="ECO:0007669"/>
    <property type="project" value="TreeGrafter"/>
</dbReference>
<dbReference type="GO" id="GO:0010811">
    <property type="term" value="P:positive regulation of cell-substrate adhesion"/>
    <property type="evidence" value="ECO:0007669"/>
    <property type="project" value="TreeGrafter"/>
</dbReference>